<reference evidence="4 5" key="2">
    <citation type="journal article" date="2020" name="Cell Rep.">
        <title>Acquisition and Adaptation of Ultra-small Parasitic Reduced Genome Bacteria to Mammalian Hosts.</title>
        <authorList>
            <person name="McLean J.S."/>
            <person name="Bor B."/>
            <person name="Kerns K.A."/>
            <person name="Liu Q."/>
            <person name="To T.T."/>
            <person name="Solden L."/>
            <person name="Hendrickson E.L."/>
            <person name="Wrighton K."/>
            <person name="Shi W."/>
            <person name="He X."/>
        </authorList>
    </citation>
    <scope>NUCLEOTIDE SEQUENCE [LARGE SCALE GENOMIC DNA]</scope>
    <source>
        <strain evidence="4 5">TM7_G3_2_Rum_HOT_351B</strain>
    </source>
</reference>
<dbReference type="RefSeq" id="WP_129734210.1">
    <property type="nucleotide sequence ID" value="NZ_PRLM01000001.1"/>
</dbReference>
<dbReference type="EMBL" id="PRLM01000001">
    <property type="protein sequence ID" value="RYC75093.1"/>
    <property type="molecule type" value="Genomic_DNA"/>
</dbReference>
<feature type="domain" description="DUF3048" evidence="2">
    <location>
        <begin position="62"/>
        <end position="203"/>
    </location>
</feature>
<comment type="caution">
    <text evidence="4">The sequence shown here is derived from an EMBL/GenBank/DDBJ whole genome shotgun (WGS) entry which is preliminary data.</text>
</comment>
<keyword evidence="5" id="KW-1185">Reference proteome</keyword>
<dbReference type="Gene3D" id="3.50.90.10">
    <property type="entry name" value="YerB-like"/>
    <property type="match status" value="1"/>
</dbReference>
<feature type="domain" description="DUF3048" evidence="3">
    <location>
        <begin position="261"/>
        <end position="381"/>
    </location>
</feature>
<dbReference type="InterPro" id="IPR023158">
    <property type="entry name" value="YerB-like_sf"/>
</dbReference>
<keyword evidence="4" id="KW-0449">Lipoprotein</keyword>
<dbReference type="Pfam" id="PF11258">
    <property type="entry name" value="DUF3048"/>
    <property type="match status" value="1"/>
</dbReference>
<evidence type="ECO:0000313" key="5">
    <source>
        <dbReference type="Proteomes" id="UP001191019"/>
    </source>
</evidence>
<evidence type="ECO:0000259" key="2">
    <source>
        <dbReference type="Pfam" id="PF11258"/>
    </source>
</evidence>
<proteinExistence type="predicted"/>
<keyword evidence="1" id="KW-1133">Transmembrane helix</keyword>
<evidence type="ECO:0000259" key="3">
    <source>
        <dbReference type="Pfam" id="PF17479"/>
    </source>
</evidence>
<name>A0ABY0FP73_9BACT</name>
<reference evidence="4 5" key="1">
    <citation type="journal article" date="2018" name="bioRxiv">
        <title>Evidence of independent acquisition and adaption of ultra-small bacteria to human hosts across the highly diverse yet reduced genomes of the phylum Saccharibacteria.</title>
        <authorList>
            <person name="McLean J.S."/>
            <person name="Bor B."/>
            <person name="To T.T."/>
            <person name="Liu Q."/>
            <person name="Kearns K.A."/>
            <person name="Solden L.M."/>
            <person name="Wrighton K.C."/>
            <person name="He X."/>
            <person name="Shi W."/>
        </authorList>
    </citation>
    <scope>NUCLEOTIDE SEQUENCE [LARGE SCALE GENOMIC DNA]</scope>
    <source>
        <strain evidence="4 5">TM7_G3_2_Rum_HOT_351B</strain>
    </source>
</reference>
<keyword evidence="1" id="KW-0812">Transmembrane</keyword>
<keyword evidence="1" id="KW-0472">Membrane</keyword>
<dbReference type="Pfam" id="PF17479">
    <property type="entry name" value="DUF3048_C"/>
    <property type="match status" value="1"/>
</dbReference>
<dbReference type="SUPFAM" id="SSF159774">
    <property type="entry name" value="YerB-like"/>
    <property type="match status" value="1"/>
</dbReference>
<feature type="transmembrane region" description="Helical" evidence="1">
    <location>
        <begin position="12"/>
        <end position="37"/>
    </location>
</feature>
<gene>
    <name evidence="4" type="primary">yerB</name>
    <name evidence="4" type="ORF">G3RUM_00025</name>
</gene>
<dbReference type="Proteomes" id="UP001191019">
    <property type="component" value="Unassembled WGS sequence"/>
</dbReference>
<organism evidence="4 5">
    <name type="scientific">Candidatus Nanosyncoccus alces</name>
    <dbReference type="NCBI Taxonomy" id="2171997"/>
    <lineage>
        <taxon>Bacteria</taxon>
        <taxon>Candidatus Saccharimonadota</taxon>
        <taxon>Candidatus Nanosyncoccalia</taxon>
        <taxon>Candidatus Nanosyncoccales</taxon>
        <taxon>Candidatus Nanosyncoccaceae</taxon>
        <taxon>Candidatus Nanosyncoccus</taxon>
    </lineage>
</organism>
<evidence type="ECO:0000256" key="1">
    <source>
        <dbReference type="SAM" id="Phobius"/>
    </source>
</evidence>
<sequence>MTPEKQPIDKKSLIFLISGIVGVVAGIGCLLVGIFGVKIVGADVVFPQVGEVENREVSYSDLTGEPLADAAAKTAPVYCIQTPNGTDGARPQAGLNEAGVVFEAIAEAGITRFAAIYQNPSSAVIGPIRSLRIYYLEWDTPFDCTIVHAGGSGDALAAVAAGGYKDLSEDYSYMYRGTYGSRLWNNLFTTAAYLKQFSDDHGYNTSDVQGFARMTPEESAKSRVDALAAEVLDIVKATNVDTSEMVDGVNNIALNFGGWANFNVRYAYNAETNTYFRSYESGVPHEVYACDAIDLGEKNPEDVCSLTQINPSVVVAMVVQESKASDNYHEAISTIGTGDAYIFQNGVAIKGSWAKGAKDEQIKFFDENGEEMALAPGQTFVSAVPAYGSVEY</sequence>
<dbReference type="PROSITE" id="PS51257">
    <property type="entry name" value="PROKAR_LIPOPROTEIN"/>
    <property type="match status" value="1"/>
</dbReference>
<dbReference type="InterPro" id="IPR021416">
    <property type="entry name" value="DUF3048_N"/>
</dbReference>
<accession>A0ABY0FP73</accession>
<evidence type="ECO:0000313" key="4">
    <source>
        <dbReference type="EMBL" id="RYC75093.1"/>
    </source>
</evidence>
<dbReference type="InterPro" id="IPR035328">
    <property type="entry name" value="DUF3048_C"/>
</dbReference>
<protein>
    <submittedName>
        <fullName evidence="4">Lipoprotein YerB</fullName>
    </submittedName>
</protein>